<evidence type="ECO:0000256" key="1">
    <source>
        <dbReference type="ARBA" id="ARBA00001971"/>
    </source>
</evidence>
<dbReference type="Pfam" id="PF13561">
    <property type="entry name" value="adh_short_C2"/>
    <property type="match status" value="1"/>
</dbReference>
<dbReference type="Gene3D" id="3.40.50.720">
    <property type="entry name" value="NAD(P)-binding Rossmann-like Domain"/>
    <property type="match status" value="1"/>
</dbReference>
<reference evidence="7 8" key="1">
    <citation type="submission" date="2019-07" db="EMBL/GenBank/DDBJ databases">
        <title>Finished genome of Venturia effusa.</title>
        <authorList>
            <person name="Young C.A."/>
            <person name="Cox M.P."/>
            <person name="Ganley A.R.D."/>
            <person name="David W.J."/>
        </authorList>
    </citation>
    <scope>NUCLEOTIDE SEQUENCE [LARGE SCALE GENOMIC DNA]</scope>
    <source>
        <strain evidence="8">albino</strain>
    </source>
</reference>
<dbReference type="InterPro" id="IPR050121">
    <property type="entry name" value="Cytochrome_P450_monoxygenase"/>
</dbReference>
<keyword evidence="8" id="KW-1185">Reference proteome</keyword>
<dbReference type="AlphaFoldDB" id="A0A517LGM2"/>
<dbReference type="PRINTS" id="PR00080">
    <property type="entry name" value="SDRFAMILY"/>
</dbReference>
<keyword evidence="5" id="KW-0521">NADP</keyword>
<gene>
    <name evidence="7" type="ORF">FKW77_001909</name>
</gene>
<dbReference type="SUPFAM" id="SSF48264">
    <property type="entry name" value="Cytochrome P450"/>
    <property type="match status" value="1"/>
</dbReference>
<dbReference type="OrthoDB" id="1470350at2759"/>
<dbReference type="GO" id="GO:0005506">
    <property type="term" value="F:iron ion binding"/>
    <property type="evidence" value="ECO:0007669"/>
    <property type="project" value="InterPro"/>
</dbReference>
<dbReference type="InterPro" id="IPR017972">
    <property type="entry name" value="Cyt_P450_CS"/>
</dbReference>
<dbReference type="SUPFAM" id="SSF51735">
    <property type="entry name" value="NAD(P)-binding Rossmann-fold domains"/>
    <property type="match status" value="1"/>
</dbReference>
<evidence type="ECO:0000313" key="7">
    <source>
        <dbReference type="EMBL" id="QDS74784.1"/>
    </source>
</evidence>
<dbReference type="Pfam" id="PF00067">
    <property type="entry name" value="p450"/>
    <property type="match status" value="1"/>
</dbReference>
<accession>A0A517LGM2</accession>
<dbReference type="GO" id="GO:0020037">
    <property type="term" value="F:heme binding"/>
    <property type="evidence" value="ECO:0007669"/>
    <property type="project" value="InterPro"/>
</dbReference>
<dbReference type="CDD" id="cd05233">
    <property type="entry name" value="SDR_c"/>
    <property type="match status" value="1"/>
</dbReference>
<dbReference type="InterPro" id="IPR001128">
    <property type="entry name" value="Cyt_P450"/>
</dbReference>
<comment type="similarity">
    <text evidence="2">Belongs to the cytochrome P450 family.</text>
</comment>
<keyword evidence="4" id="KW-0479">Metal-binding</keyword>
<dbReference type="InterPro" id="IPR036291">
    <property type="entry name" value="NAD(P)-bd_dom_sf"/>
</dbReference>
<dbReference type="PRINTS" id="PR00081">
    <property type="entry name" value="GDHRDH"/>
</dbReference>
<evidence type="ECO:0000256" key="3">
    <source>
        <dbReference type="ARBA" id="ARBA00022617"/>
    </source>
</evidence>
<evidence type="ECO:0000256" key="6">
    <source>
        <dbReference type="ARBA" id="ARBA00023004"/>
    </source>
</evidence>
<evidence type="ECO:0000313" key="8">
    <source>
        <dbReference type="Proteomes" id="UP000316270"/>
    </source>
</evidence>
<protein>
    <submittedName>
        <fullName evidence="7">Uncharacterized protein</fullName>
    </submittedName>
</protein>
<keyword evidence="3" id="KW-0349">Heme</keyword>
<dbReference type="GO" id="GO:0016705">
    <property type="term" value="F:oxidoreductase activity, acting on paired donors, with incorporation or reduction of molecular oxygen"/>
    <property type="evidence" value="ECO:0007669"/>
    <property type="project" value="InterPro"/>
</dbReference>
<sequence length="702" mass="76994">MEGKVIAITGGASGIGLATAKLLVSRGARISIADVQEKALKDAESSIKSEYPVAEVATFVVDVRNSGSVIEWITATVKQYGRLDGAANLAGVFKASMDGTVETEDDKNWDFMLGVNLTGVMHCLRAQLPHMTSGASIVNAASILGLQGAAGSAAYAASKHGVLGLTRSSAKEAGKKGVRVNAIAPGYIATPMLAAAMEDHGSSNTDDVREGGASGVALRRMGKPEEVAPLVAFLLSDDASFITGALSDIPGVIWTLQGRMPMNTRRLHDKYGSVVRLSPNEIAFNSVLAWNDIYGHRIGRRDYAKDPIHVGAVDPMPGVSTISMADHDTHARQRKALSYGFSKKALWEQEDIMQEYVDKLMSNFQSFAKQPTVPFDIVKWFNFITFDVIGDLAFGEDFGCLEGGDYHWWIPMIFDAVKAGAIQQATRRFAAPGSSTQKWLMNLIPKDLAKGRQDHLAYSREKVTKRMNAKTDRKDFTHYIMKQSEHYDLSEDEIIVNAALFIETTASSLASLANNLLRHPEIYAKLKHEIRSTFESEKDIRLERCMNELPYLTACIEENLRIFPPAPIGFLRSVNEGGDIIDGHAVPGGTSVSVSTWCAAHSADNFKDPDSFIPERYLNDPEYASDKKLASRPFSMGPRGCIGKDMSYMEMRLVLAKFIYRFDMVNADSAAGWDADGDMKNIKAYSTWQKPPLSVFLTEVKR</sequence>
<comment type="cofactor">
    <cofactor evidence="1">
        <name>heme</name>
        <dbReference type="ChEBI" id="CHEBI:30413"/>
    </cofactor>
</comment>
<dbReference type="EMBL" id="CP042196">
    <property type="protein sequence ID" value="QDS74784.1"/>
    <property type="molecule type" value="Genomic_DNA"/>
</dbReference>
<dbReference type="Gene3D" id="1.10.630.10">
    <property type="entry name" value="Cytochrome P450"/>
    <property type="match status" value="1"/>
</dbReference>
<evidence type="ECO:0000256" key="5">
    <source>
        <dbReference type="ARBA" id="ARBA00022857"/>
    </source>
</evidence>
<proteinExistence type="inferred from homology"/>
<organism evidence="7 8">
    <name type="scientific">Venturia effusa</name>
    <dbReference type="NCBI Taxonomy" id="50376"/>
    <lineage>
        <taxon>Eukaryota</taxon>
        <taxon>Fungi</taxon>
        <taxon>Dikarya</taxon>
        <taxon>Ascomycota</taxon>
        <taxon>Pezizomycotina</taxon>
        <taxon>Dothideomycetes</taxon>
        <taxon>Pleosporomycetidae</taxon>
        <taxon>Venturiales</taxon>
        <taxon>Venturiaceae</taxon>
        <taxon>Venturia</taxon>
    </lineage>
</organism>
<dbReference type="InterPro" id="IPR036396">
    <property type="entry name" value="Cyt_P450_sf"/>
</dbReference>
<dbReference type="PANTHER" id="PTHR24305">
    <property type="entry name" value="CYTOCHROME P450"/>
    <property type="match status" value="1"/>
</dbReference>
<dbReference type="STRING" id="50376.A0A517LGM2"/>
<evidence type="ECO:0000256" key="4">
    <source>
        <dbReference type="ARBA" id="ARBA00022723"/>
    </source>
</evidence>
<dbReference type="GO" id="GO:0004497">
    <property type="term" value="F:monooxygenase activity"/>
    <property type="evidence" value="ECO:0007669"/>
    <property type="project" value="InterPro"/>
</dbReference>
<dbReference type="FunFam" id="3.40.50.720:FF:000084">
    <property type="entry name" value="Short-chain dehydrogenase reductase"/>
    <property type="match status" value="1"/>
</dbReference>
<dbReference type="Proteomes" id="UP000316270">
    <property type="component" value="Chromosome 12"/>
</dbReference>
<dbReference type="PROSITE" id="PS00086">
    <property type="entry name" value="CYTOCHROME_P450"/>
    <property type="match status" value="1"/>
</dbReference>
<dbReference type="InterPro" id="IPR002347">
    <property type="entry name" value="SDR_fam"/>
</dbReference>
<keyword evidence="6" id="KW-0408">Iron</keyword>
<evidence type="ECO:0000256" key="2">
    <source>
        <dbReference type="ARBA" id="ARBA00010617"/>
    </source>
</evidence>
<dbReference type="PANTHER" id="PTHR24305:SF210">
    <property type="entry name" value="CYTOCHROME P450 MONOOXYGENASE ASQL-RELATED"/>
    <property type="match status" value="1"/>
</dbReference>
<name>A0A517LGM2_9PEZI</name>
<dbReference type="CDD" id="cd11058">
    <property type="entry name" value="CYP60B-like"/>
    <property type="match status" value="1"/>
</dbReference>